<comment type="cofactor">
    <cofactor evidence="1">
        <name>Zn(2+)</name>
        <dbReference type="ChEBI" id="CHEBI:29105"/>
    </cofactor>
</comment>
<protein>
    <submittedName>
        <fullName evidence="13">Zinc metalloprotease</fullName>
    </submittedName>
</protein>
<accession>A0A179B299</accession>
<evidence type="ECO:0000256" key="3">
    <source>
        <dbReference type="ARBA" id="ARBA00007931"/>
    </source>
</evidence>
<dbReference type="RefSeq" id="WP_082903194.1">
    <property type="nucleotide sequence ID" value="NZ_LVZK01000003.1"/>
</dbReference>
<dbReference type="AlphaFoldDB" id="A0A179B299"/>
<comment type="similarity">
    <text evidence="3">Belongs to the peptidase M50B family.</text>
</comment>
<evidence type="ECO:0000313" key="13">
    <source>
        <dbReference type="EMBL" id="OAP85353.1"/>
    </source>
</evidence>
<gene>
    <name evidence="13" type="ORF">A4H34_09650</name>
</gene>
<dbReference type="SMART" id="SM00228">
    <property type="entry name" value="PDZ"/>
    <property type="match status" value="1"/>
</dbReference>
<dbReference type="InterPro" id="IPR036034">
    <property type="entry name" value="PDZ_sf"/>
</dbReference>
<evidence type="ECO:0000256" key="1">
    <source>
        <dbReference type="ARBA" id="ARBA00001947"/>
    </source>
</evidence>
<reference evidence="13 14" key="1">
    <citation type="submission" date="2016-04" db="EMBL/GenBank/DDBJ databases">
        <title>Peptidophaga gingivicola gen. nov., sp. nov., isolated from human subgingival plaque.</title>
        <authorList>
            <person name="Beall C.J."/>
            <person name="Mokrzan E.M."/>
            <person name="Griffen A.L."/>
            <person name="Leys E.J."/>
        </authorList>
    </citation>
    <scope>NUCLEOTIDE SEQUENCE [LARGE SCALE GENOMIC DNA]</scope>
    <source>
        <strain evidence="13 14">BA112</strain>
    </source>
</reference>
<evidence type="ECO:0000256" key="4">
    <source>
        <dbReference type="ARBA" id="ARBA00022670"/>
    </source>
</evidence>
<dbReference type="GO" id="GO:0016020">
    <property type="term" value="C:membrane"/>
    <property type="evidence" value="ECO:0007669"/>
    <property type="project" value="UniProtKB-SubCell"/>
</dbReference>
<proteinExistence type="inferred from homology"/>
<sequence length="433" mass="45667">MSILGILFLVLGLLISVGIHELGHMIPAKKFGVKVSQYFIGFGPTLWSKKAGGTEYGIKALPLGGFVKIAGMIPPGRPGRKELDRRGKLTLAEEARRESASEIGPGEESQAFWRLSAPKKLVVMFGGPLTNLVLCFVCLTIVVCGIGLPKATSTVGKVVPCVTQKSECAASDPKSPAAEAGLRAGDEITSWGGRAVKDWKDIQAAIAEGGTDKADVVVRRGGATTTLSIAPIATKRPKTDASGKAVKDARGETVYEIKPYVGISPTHERRSDSLARVPGMALEQAEGTAKALARLPVGLWQTARSVVTGEERSASGVVGIVGVADLAGDIASVQAKSYDWPARLGDLLLLIGSLNMTLFIFNLIPLLPLDGGHLAGATFEGLRRSIARRRRRPDPGPIDTARLMPLSYAVAIAFIAMTVVLVVADVVNPVKLL</sequence>
<evidence type="ECO:0000256" key="8">
    <source>
        <dbReference type="ARBA" id="ARBA00022989"/>
    </source>
</evidence>
<keyword evidence="7" id="KW-0862">Zinc</keyword>
<dbReference type="PANTHER" id="PTHR42837:SF2">
    <property type="entry name" value="MEMBRANE METALLOPROTEASE ARASP2, CHLOROPLASTIC-RELATED"/>
    <property type="match status" value="1"/>
</dbReference>
<dbReference type="STRING" id="1823756.A4H34_09650"/>
<dbReference type="Pfam" id="PF02163">
    <property type="entry name" value="Peptidase_M50"/>
    <property type="match status" value="1"/>
</dbReference>
<dbReference type="PANTHER" id="PTHR42837">
    <property type="entry name" value="REGULATOR OF SIGMA-E PROTEASE RSEP"/>
    <property type="match status" value="1"/>
</dbReference>
<dbReference type="CDD" id="cd06163">
    <property type="entry name" value="S2P-M50_PDZ_RseP-like"/>
    <property type="match status" value="1"/>
</dbReference>
<evidence type="ECO:0000256" key="7">
    <source>
        <dbReference type="ARBA" id="ARBA00022833"/>
    </source>
</evidence>
<evidence type="ECO:0000256" key="11">
    <source>
        <dbReference type="SAM" id="Phobius"/>
    </source>
</evidence>
<evidence type="ECO:0000256" key="2">
    <source>
        <dbReference type="ARBA" id="ARBA00004141"/>
    </source>
</evidence>
<evidence type="ECO:0000259" key="12">
    <source>
        <dbReference type="SMART" id="SM00228"/>
    </source>
</evidence>
<organism evidence="13 14">
    <name type="scientific">Peptidiphaga gingivicola</name>
    <dbReference type="NCBI Taxonomy" id="2741497"/>
    <lineage>
        <taxon>Bacteria</taxon>
        <taxon>Bacillati</taxon>
        <taxon>Actinomycetota</taxon>
        <taxon>Actinomycetes</taxon>
        <taxon>Actinomycetales</taxon>
        <taxon>Actinomycetaceae</taxon>
        <taxon>Peptidiphaga</taxon>
    </lineage>
</organism>
<comment type="subcellular location">
    <subcellularLocation>
        <location evidence="2">Membrane</location>
        <topology evidence="2">Multi-pass membrane protein</topology>
    </subcellularLocation>
</comment>
<evidence type="ECO:0000256" key="5">
    <source>
        <dbReference type="ARBA" id="ARBA00022692"/>
    </source>
</evidence>
<evidence type="ECO:0000256" key="6">
    <source>
        <dbReference type="ARBA" id="ARBA00022801"/>
    </source>
</evidence>
<name>A0A179B299_9ACTO</name>
<evidence type="ECO:0000313" key="14">
    <source>
        <dbReference type="Proteomes" id="UP000078368"/>
    </source>
</evidence>
<dbReference type="Proteomes" id="UP000078368">
    <property type="component" value="Unassembled WGS sequence"/>
</dbReference>
<dbReference type="OrthoDB" id="9782003at2"/>
<keyword evidence="8 11" id="KW-1133">Transmembrane helix</keyword>
<evidence type="ECO:0000256" key="10">
    <source>
        <dbReference type="ARBA" id="ARBA00023136"/>
    </source>
</evidence>
<keyword evidence="5 11" id="KW-0812">Transmembrane</keyword>
<keyword evidence="6" id="KW-0378">Hydrolase</keyword>
<dbReference type="GO" id="GO:0004222">
    <property type="term" value="F:metalloendopeptidase activity"/>
    <property type="evidence" value="ECO:0007669"/>
    <property type="project" value="InterPro"/>
</dbReference>
<comment type="caution">
    <text evidence="13">The sequence shown here is derived from an EMBL/GenBank/DDBJ whole genome shotgun (WGS) entry which is preliminary data.</text>
</comment>
<keyword evidence="14" id="KW-1185">Reference proteome</keyword>
<dbReference type="EMBL" id="LVZK01000003">
    <property type="protein sequence ID" value="OAP85353.1"/>
    <property type="molecule type" value="Genomic_DNA"/>
</dbReference>
<dbReference type="Gene3D" id="2.30.42.10">
    <property type="match status" value="1"/>
</dbReference>
<dbReference type="InterPro" id="IPR008915">
    <property type="entry name" value="Peptidase_M50"/>
</dbReference>
<evidence type="ECO:0000256" key="9">
    <source>
        <dbReference type="ARBA" id="ARBA00023049"/>
    </source>
</evidence>
<feature type="transmembrane region" description="Helical" evidence="11">
    <location>
        <begin position="121"/>
        <end position="148"/>
    </location>
</feature>
<dbReference type="Pfam" id="PF17820">
    <property type="entry name" value="PDZ_6"/>
    <property type="match status" value="1"/>
</dbReference>
<dbReference type="InterPro" id="IPR001478">
    <property type="entry name" value="PDZ"/>
</dbReference>
<feature type="transmembrane region" description="Helical" evidence="11">
    <location>
        <begin position="406"/>
        <end position="427"/>
    </location>
</feature>
<dbReference type="SUPFAM" id="SSF50156">
    <property type="entry name" value="PDZ domain-like"/>
    <property type="match status" value="1"/>
</dbReference>
<dbReference type="InterPro" id="IPR004387">
    <property type="entry name" value="Pept_M50_Zn"/>
</dbReference>
<keyword evidence="10 11" id="KW-0472">Membrane</keyword>
<feature type="domain" description="PDZ" evidence="12">
    <location>
        <begin position="144"/>
        <end position="222"/>
    </location>
</feature>
<dbReference type="InterPro" id="IPR041489">
    <property type="entry name" value="PDZ_6"/>
</dbReference>
<keyword evidence="9 13" id="KW-0482">Metalloprotease</keyword>
<feature type="transmembrane region" description="Helical" evidence="11">
    <location>
        <begin position="344"/>
        <end position="364"/>
    </location>
</feature>
<keyword evidence="4 13" id="KW-0645">Protease</keyword>
<dbReference type="GO" id="GO:0006508">
    <property type="term" value="P:proteolysis"/>
    <property type="evidence" value="ECO:0007669"/>
    <property type="project" value="UniProtKB-KW"/>
</dbReference>